<proteinExistence type="predicted"/>
<organism evidence="2 3">
    <name type="scientific">Oleiphilus messinensis</name>
    <dbReference type="NCBI Taxonomy" id="141451"/>
    <lineage>
        <taxon>Bacteria</taxon>
        <taxon>Pseudomonadati</taxon>
        <taxon>Pseudomonadota</taxon>
        <taxon>Gammaproteobacteria</taxon>
        <taxon>Oceanospirillales</taxon>
        <taxon>Oleiphilaceae</taxon>
        <taxon>Oleiphilus</taxon>
    </lineage>
</organism>
<name>A0A1Y0IFJ6_9GAMM</name>
<accession>A0A1Y0IFJ6</accession>
<sequence>MARSKTETFHEAVFFLQDHQVFRQMLKSEFEALLDGYVGLSDMADTEAEIVYLQIDKSLNVRALVFFHLYFDEDGRADPEWNIPIEELAKKGGSGPDLGGGPIRLACRSQCPINWHQKELWDPSMNPGANDFQAIRKAVVENRLGYAKVEAPEPEAVQTPSKFTNVKVDLDEDDIPLLDDISGSESDTGFDASETLTKMAGSSPAHRTKLARLIRSQRLRIKTLENLKNDELEEQAREYRLNAQQAKQALQEVEQSLEQFKVLNAQLKKRLYERNEQYLALQDRMTDQSMLVEDLRNKLKGTENVEQERQEASNLRAELLILKEQLERRNEDLAYRDEKEESILQELEDLQQKYEDLRNEGSIFEKLHELDVVFMAYHPGAGHVTIPFVDIKRYVSNTNAYVAMKCSVSEETYLKWLGHYENPVCQYQSEGGSPCGSPLSVVHAPSEFKENYSDLCAIHRKRF</sequence>
<evidence type="ECO:0000313" key="2">
    <source>
        <dbReference type="EMBL" id="ARU58285.1"/>
    </source>
</evidence>
<protein>
    <submittedName>
        <fullName evidence="2">DNA repair ATPase</fullName>
    </submittedName>
</protein>
<dbReference type="RefSeq" id="WP_087463082.1">
    <property type="nucleotide sequence ID" value="NZ_CP021425.1"/>
</dbReference>
<dbReference type="AlphaFoldDB" id="A0A1Y0IFJ6"/>
<evidence type="ECO:0000256" key="1">
    <source>
        <dbReference type="SAM" id="Coils"/>
    </source>
</evidence>
<feature type="coiled-coil region" evidence="1">
    <location>
        <begin position="214"/>
        <end position="367"/>
    </location>
</feature>
<evidence type="ECO:0000313" key="3">
    <source>
        <dbReference type="Proteomes" id="UP000196027"/>
    </source>
</evidence>
<gene>
    <name evidence="2" type="ORF">OLMES_4270</name>
</gene>
<dbReference type="KEGG" id="ome:OLMES_4270"/>
<dbReference type="OrthoDB" id="6189582at2"/>
<dbReference type="Proteomes" id="UP000196027">
    <property type="component" value="Chromosome"/>
</dbReference>
<reference evidence="2 3" key="1">
    <citation type="submission" date="2017-05" db="EMBL/GenBank/DDBJ databases">
        <title>Genomic insights into alkan degradation activity of Oleiphilus messinensis.</title>
        <authorList>
            <person name="Kozyavkin S.A."/>
            <person name="Slesarev A.I."/>
            <person name="Golyshin P.N."/>
            <person name="Korzhenkov A."/>
            <person name="Golyshina O.N."/>
            <person name="Toshchakov S.V."/>
        </authorList>
    </citation>
    <scope>NUCLEOTIDE SEQUENCE [LARGE SCALE GENOMIC DNA]</scope>
    <source>
        <strain evidence="2 3">ME102</strain>
    </source>
</reference>
<dbReference type="EMBL" id="CP021425">
    <property type="protein sequence ID" value="ARU58285.1"/>
    <property type="molecule type" value="Genomic_DNA"/>
</dbReference>
<keyword evidence="3" id="KW-1185">Reference proteome</keyword>
<keyword evidence="1" id="KW-0175">Coiled coil</keyword>